<gene>
    <name evidence="5" type="ORF">S01H1_21475</name>
</gene>
<dbReference type="GO" id="GO:0032259">
    <property type="term" value="P:methylation"/>
    <property type="evidence" value="ECO:0007669"/>
    <property type="project" value="UniProtKB-KW"/>
</dbReference>
<reference evidence="5" key="1">
    <citation type="journal article" date="2014" name="Front. Microbiol.">
        <title>High frequency of phylogenetically diverse reductive dehalogenase-homologous genes in deep subseafloor sedimentary metagenomes.</title>
        <authorList>
            <person name="Kawai M."/>
            <person name="Futagami T."/>
            <person name="Toyoda A."/>
            <person name="Takaki Y."/>
            <person name="Nishi S."/>
            <person name="Hori S."/>
            <person name="Arai W."/>
            <person name="Tsubouchi T."/>
            <person name="Morono Y."/>
            <person name="Uchiyama I."/>
            <person name="Ito T."/>
            <person name="Fujiyama A."/>
            <person name="Inagaki F."/>
            <person name="Takami H."/>
        </authorList>
    </citation>
    <scope>NUCLEOTIDE SEQUENCE</scope>
    <source>
        <strain evidence="5">Expedition CK06-06</strain>
    </source>
</reference>
<evidence type="ECO:0000256" key="2">
    <source>
        <dbReference type="ARBA" id="ARBA00022679"/>
    </source>
</evidence>
<dbReference type="AlphaFoldDB" id="X0V379"/>
<proteinExistence type="predicted"/>
<dbReference type="GO" id="GO:0003677">
    <property type="term" value="F:DNA binding"/>
    <property type="evidence" value="ECO:0007669"/>
    <property type="project" value="InterPro"/>
</dbReference>
<feature type="compositionally biased region" description="Basic and acidic residues" evidence="3">
    <location>
        <begin position="84"/>
        <end position="95"/>
    </location>
</feature>
<keyword evidence="2" id="KW-0808">Transferase</keyword>
<feature type="domain" description="DNA methylase N-4/N-6" evidence="4">
    <location>
        <begin position="3"/>
        <end position="136"/>
    </location>
</feature>
<sequence>MVAFALRKDGWWLRSDIIWNKPNPMPESVTDRPTKSHEYLFLLTKSKKYYYDADAIREEYTEPLNRWGGEKTKPTDQSKGNEFAIKERTGRERRPNGSGRNKRSVWKISTKPYPETHFAVFPEELVEPCILAGTSPKACNVCGAPWERMTEKGKLICTGGTENPSAKKPSNAEGYKRNDAKDKLYHHEVKTIGWRPTCDHHDDKGSCIILDPFAGSGTVLQVARKHSRSAIGIDINPDYKELAEKR</sequence>
<dbReference type="InterPro" id="IPR029063">
    <property type="entry name" value="SAM-dependent_MTases_sf"/>
</dbReference>
<dbReference type="InterPro" id="IPR002941">
    <property type="entry name" value="DNA_methylase_N4/N6"/>
</dbReference>
<dbReference type="EMBL" id="BARS01011911">
    <property type="protein sequence ID" value="GAF95095.1"/>
    <property type="molecule type" value="Genomic_DNA"/>
</dbReference>
<protein>
    <recommendedName>
        <fullName evidence="4">DNA methylase N-4/N-6 domain-containing protein</fullName>
    </recommendedName>
</protein>
<feature type="non-terminal residue" evidence="5">
    <location>
        <position position="246"/>
    </location>
</feature>
<feature type="domain" description="DNA methylase N-4/N-6" evidence="4">
    <location>
        <begin position="208"/>
        <end position="245"/>
    </location>
</feature>
<dbReference type="Pfam" id="PF01555">
    <property type="entry name" value="N6_N4_Mtase"/>
    <property type="match status" value="2"/>
</dbReference>
<dbReference type="PRINTS" id="PR00508">
    <property type="entry name" value="S21N4MTFRASE"/>
</dbReference>
<dbReference type="Gene3D" id="3.40.50.150">
    <property type="entry name" value="Vaccinia Virus protein VP39"/>
    <property type="match status" value="2"/>
</dbReference>
<organism evidence="5">
    <name type="scientific">marine sediment metagenome</name>
    <dbReference type="NCBI Taxonomy" id="412755"/>
    <lineage>
        <taxon>unclassified sequences</taxon>
        <taxon>metagenomes</taxon>
        <taxon>ecological metagenomes</taxon>
    </lineage>
</organism>
<evidence type="ECO:0000313" key="5">
    <source>
        <dbReference type="EMBL" id="GAF95095.1"/>
    </source>
</evidence>
<feature type="region of interest" description="Disordered" evidence="3">
    <location>
        <begin position="66"/>
        <end position="103"/>
    </location>
</feature>
<accession>X0V379</accession>
<evidence type="ECO:0000259" key="4">
    <source>
        <dbReference type="Pfam" id="PF01555"/>
    </source>
</evidence>
<comment type="caution">
    <text evidence="5">The sequence shown here is derived from an EMBL/GenBank/DDBJ whole genome shotgun (WGS) entry which is preliminary data.</text>
</comment>
<evidence type="ECO:0000256" key="3">
    <source>
        <dbReference type="SAM" id="MobiDB-lite"/>
    </source>
</evidence>
<keyword evidence="1" id="KW-0489">Methyltransferase</keyword>
<dbReference type="GO" id="GO:0008170">
    <property type="term" value="F:N-methyltransferase activity"/>
    <property type="evidence" value="ECO:0007669"/>
    <property type="project" value="InterPro"/>
</dbReference>
<evidence type="ECO:0000256" key="1">
    <source>
        <dbReference type="ARBA" id="ARBA00022603"/>
    </source>
</evidence>
<name>X0V379_9ZZZZ</name>
<dbReference type="SUPFAM" id="SSF53335">
    <property type="entry name" value="S-adenosyl-L-methionine-dependent methyltransferases"/>
    <property type="match status" value="1"/>
</dbReference>
<dbReference type="InterPro" id="IPR001091">
    <property type="entry name" value="RM_Methyltransferase"/>
</dbReference>